<evidence type="ECO:0000313" key="2">
    <source>
        <dbReference type="Proteomes" id="UP000824881"/>
    </source>
</evidence>
<accession>A0ACB7IHC0</accession>
<protein>
    <submittedName>
        <fullName evidence="1">Uncharacterized protein</fullName>
    </submittedName>
</protein>
<dbReference type="Proteomes" id="UP000824881">
    <property type="component" value="Unassembled WGS sequence"/>
</dbReference>
<name>A0ACB7IHC0_PLECO</name>
<reference evidence="1 2" key="1">
    <citation type="journal article" date="2021" name="Appl. Environ. Microbiol.">
        <title>Genetic linkage and physical mapping for an oyster mushroom Pleurotus cornucopiae and QTL analysis for the trait cap color.</title>
        <authorList>
            <person name="Zhang Y."/>
            <person name="Gao W."/>
            <person name="Sonnenberg A."/>
            <person name="Chen Q."/>
            <person name="Zhang J."/>
            <person name="Huang C."/>
        </authorList>
    </citation>
    <scope>NUCLEOTIDE SEQUENCE [LARGE SCALE GENOMIC DNA]</scope>
    <source>
        <strain evidence="1">CCMSSC00406</strain>
    </source>
</reference>
<sequence>MPAKERKEGDKIREVIQSTASNFFNSLTNSQTPLAVVLPTAFALGSLSTVVGTSVYRRFFRRIKNAEWITPDVFQKRKWVKGYVTNVGDADNFRLYHTPGLGWRWPLKFRRIPTAPKALKDKTIHIRIAGVDAPEGAHFGRPAQPHSAESLLWLRNRLQGRAVYCQLLRRDQYNRVVAIVVSPRLLPGALAIRRGSNLSIEMLKAGCGTVYEQSNAEYGQWGKEQYMSAMEEAKSARRGMWKAGTNGETPAEYKRRYATSSPIPTSKGPGETDKLVGSVIAHVDDRPTLRSLLVASRLIRSETERILYEDVSLGSAVLSCGQNIQPLRRFHDTVTAKENHRLALYVRRFTFCLNYRLESSSEPGQLVDAILSRLVNLRGFVFLGSYSSREVPLHKTLYCSRPPFALKRFTWDHSIRDWDTFHSILSSHPSITHLEVRGISAQPLEATLLPNLHTLWASVDFTGCLPLDRRLLRWKAEVHGSPAEITISDRVKEVIQNVRVFSIYSLRIPAFSLLQHMPDLEYFDFQNGRDDAYLILHTLLEVRATKLKGLRISVPYAFDDWRTVEHVFRRMPTLQFIDFRSQYGDCQWERWRRGAPRAATIKGIPLMACRFEWDWEKFAED</sequence>
<organism evidence="1 2">
    <name type="scientific">Pleurotus cornucopiae</name>
    <name type="common">Cornucopia mushroom</name>
    <dbReference type="NCBI Taxonomy" id="5321"/>
    <lineage>
        <taxon>Eukaryota</taxon>
        <taxon>Fungi</taxon>
        <taxon>Dikarya</taxon>
        <taxon>Basidiomycota</taxon>
        <taxon>Agaricomycotina</taxon>
        <taxon>Agaricomycetes</taxon>
        <taxon>Agaricomycetidae</taxon>
        <taxon>Agaricales</taxon>
        <taxon>Pleurotineae</taxon>
        <taxon>Pleurotaceae</taxon>
        <taxon>Pleurotus</taxon>
    </lineage>
</organism>
<keyword evidence="2" id="KW-1185">Reference proteome</keyword>
<comment type="caution">
    <text evidence="1">The sequence shown here is derived from an EMBL/GenBank/DDBJ whole genome shotgun (WGS) entry which is preliminary data.</text>
</comment>
<proteinExistence type="predicted"/>
<dbReference type="EMBL" id="WQMT02000011">
    <property type="protein sequence ID" value="KAG9217687.1"/>
    <property type="molecule type" value="Genomic_DNA"/>
</dbReference>
<gene>
    <name evidence="1" type="ORF">CCMSSC00406_0003624</name>
</gene>
<evidence type="ECO:0000313" key="1">
    <source>
        <dbReference type="EMBL" id="KAG9217687.1"/>
    </source>
</evidence>